<dbReference type="Gene3D" id="2.30.30.60">
    <property type="match status" value="1"/>
</dbReference>
<dbReference type="SUPFAM" id="SSF82689">
    <property type="entry name" value="Mechanosensitive channel protein MscS (YggB), C-terminal domain"/>
    <property type="match status" value="1"/>
</dbReference>
<dbReference type="InterPro" id="IPR023408">
    <property type="entry name" value="MscS_beta-dom_sf"/>
</dbReference>
<dbReference type="Proteomes" id="UP000291088">
    <property type="component" value="Unassembled WGS sequence"/>
</dbReference>
<feature type="transmembrane region" description="Helical" evidence="8">
    <location>
        <begin position="526"/>
        <end position="546"/>
    </location>
</feature>
<feature type="transmembrane region" description="Helical" evidence="8">
    <location>
        <begin position="566"/>
        <end position="591"/>
    </location>
</feature>
<dbReference type="PROSITE" id="PS01246">
    <property type="entry name" value="UPF0003"/>
    <property type="match status" value="1"/>
</dbReference>
<dbReference type="PANTHER" id="PTHR30347:SF1">
    <property type="entry name" value="MECHANOSENSITIVE CHANNEL MSCK"/>
    <property type="match status" value="1"/>
</dbReference>
<dbReference type="InterPro" id="IPR006686">
    <property type="entry name" value="MscS_channel_CS"/>
</dbReference>
<evidence type="ECO:0000313" key="11">
    <source>
        <dbReference type="EMBL" id="RYC12435.1"/>
    </source>
</evidence>
<feature type="compositionally biased region" description="Basic and acidic residues" evidence="7">
    <location>
        <begin position="823"/>
        <end position="839"/>
    </location>
</feature>
<feature type="transmembrane region" description="Helical" evidence="8">
    <location>
        <begin position="290"/>
        <end position="313"/>
    </location>
</feature>
<dbReference type="AlphaFoldDB" id="A0A4Q2T1D9"/>
<evidence type="ECO:0000313" key="12">
    <source>
        <dbReference type="Proteomes" id="UP000291088"/>
    </source>
</evidence>
<dbReference type="OrthoDB" id="9799209at2"/>
<evidence type="ECO:0000256" key="4">
    <source>
        <dbReference type="ARBA" id="ARBA00022692"/>
    </source>
</evidence>
<feature type="transmembrane region" description="Helical" evidence="8">
    <location>
        <begin position="405"/>
        <end position="425"/>
    </location>
</feature>
<evidence type="ECO:0000256" key="5">
    <source>
        <dbReference type="ARBA" id="ARBA00022989"/>
    </source>
</evidence>
<feature type="transmembrane region" description="Helical" evidence="8">
    <location>
        <begin position="641"/>
        <end position="669"/>
    </location>
</feature>
<feature type="transmembrane region" description="Helical" evidence="8">
    <location>
        <begin position="247"/>
        <end position="269"/>
    </location>
</feature>
<comment type="similarity">
    <text evidence="2">Belongs to the MscS (TC 1.A.23) family.</text>
</comment>
<feature type="domain" description="Mechanosensitive ion channel MscS C-terminal" evidence="10">
    <location>
        <begin position="731"/>
        <end position="814"/>
    </location>
</feature>
<protein>
    <submittedName>
        <fullName evidence="11">Mechanosensitive ion channel family protein</fullName>
    </submittedName>
</protein>
<comment type="subcellular location">
    <subcellularLocation>
        <location evidence="1">Cell membrane</location>
        <topology evidence="1">Multi-pass membrane protein</topology>
    </subcellularLocation>
</comment>
<keyword evidence="5 8" id="KW-1133">Transmembrane helix</keyword>
<keyword evidence="6 8" id="KW-0472">Membrane</keyword>
<evidence type="ECO:0000256" key="3">
    <source>
        <dbReference type="ARBA" id="ARBA00022475"/>
    </source>
</evidence>
<dbReference type="InterPro" id="IPR011066">
    <property type="entry name" value="MscS_channel_C_sf"/>
</dbReference>
<dbReference type="InterPro" id="IPR010920">
    <property type="entry name" value="LSM_dom_sf"/>
</dbReference>
<keyword evidence="12" id="KW-1185">Reference proteome</keyword>
<feature type="domain" description="Mechanosensitive ion channel MscS" evidence="9">
    <location>
        <begin position="657"/>
        <end position="724"/>
    </location>
</feature>
<evidence type="ECO:0000259" key="9">
    <source>
        <dbReference type="Pfam" id="PF00924"/>
    </source>
</evidence>
<name>A0A4Q2T1D9_9HYPH</name>
<dbReference type="Pfam" id="PF21082">
    <property type="entry name" value="MS_channel_3rd"/>
    <property type="match status" value="1"/>
</dbReference>
<dbReference type="SUPFAM" id="SSF50182">
    <property type="entry name" value="Sm-like ribonucleoproteins"/>
    <property type="match status" value="1"/>
</dbReference>
<evidence type="ECO:0000256" key="7">
    <source>
        <dbReference type="SAM" id="MobiDB-lite"/>
    </source>
</evidence>
<comment type="caution">
    <text evidence="11">The sequence shown here is derived from an EMBL/GenBank/DDBJ whole genome shotgun (WGS) entry which is preliminary data.</text>
</comment>
<dbReference type="Gene3D" id="1.10.287.1260">
    <property type="match status" value="1"/>
</dbReference>
<reference evidence="11 12" key="1">
    <citation type="submission" date="2019-01" db="EMBL/GenBank/DDBJ databases">
        <authorList>
            <person name="Deng T."/>
        </authorList>
    </citation>
    <scope>NUCLEOTIDE SEQUENCE [LARGE SCALE GENOMIC DNA]</scope>
    <source>
        <strain evidence="11 12">F8825</strain>
    </source>
</reference>
<dbReference type="Gene3D" id="3.30.70.100">
    <property type="match status" value="1"/>
</dbReference>
<feature type="transmembrane region" description="Helical" evidence="8">
    <location>
        <begin position="325"/>
        <end position="348"/>
    </location>
</feature>
<proteinExistence type="inferred from homology"/>
<dbReference type="InterPro" id="IPR052702">
    <property type="entry name" value="MscS-like_channel"/>
</dbReference>
<keyword evidence="4 8" id="KW-0812">Transmembrane</keyword>
<dbReference type="InterPro" id="IPR049278">
    <property type="entry name" value="MS_channel_C"/>
</dbReference>
<evidence type="ECO:0000256" key="2">
    <source>
        <dbReference type="ARBA" id="ARBA00008017"/>
    </source>
</evidence>
<feature type="transmembrane region" description="Helical" evidence="8">
    <location>
        <begin position="368"/>
        <end position="385"/>
    </location>
</feature>
<dbReference type="SUPFAM" id="SSF82861">
    <property type="entry name" value="Mechanosensitive channel protein MscS (YggB), transmembrane region"/>
    <property type="match status" value="1"/>
</dbReference>
<dbReference type="InterPro" id="IPR011014">
    <property type="entry name" value="MscS_channel_TM-2"/>
</dbReference>
<feature type="transmembrane region" description="Helical" evidence="8">
    <location>
        <begin position="467"/>
        <end position="486"/>
    </location>
</feature>
<gene>
    <name evidence="11" type="ORF">EUU22_14090</name>
</gene>
<dbReference type="EMBL" id="SDVB01000238">
    <property type="protein sequence ID" value="RYC12435.1"/>
    <property type="molecule type" value="Genomic_DNA"/>
</dbReference>
<evidence type="ECO:0000256" key="8">
    <source>
        <dbReference type="SAM" id="Phobius"/>
    </source>
</evidence>
<dbReference type="PANTHER" id="PTHR30347">
    <property type="entry name" value="POTASSIUM CHANNEL RELATED"/>
    <property type="match status" value="1"/>
</dbReference>
<feature type="transmembrane region" description="Helical" evidence="8">
    <location>
        <begin position="437"/>
        <end position="461"/>
    </location>
</feature>
<evidence type="ECO:0000256" key="6">
    <source>
        <dbReference type="ARBA" id="ARBA00023136"/>
    </source>
</evidence>
<organism evidence="11 12">
    <name type="scientific">Ciceribacter ferrooxidans</name>
    <dbReference type="NCBI Taxonomy" id="2509717"/>
    <lineage>
        <taxon>Bacteria</taxon>
        <taxon>Pseudomonadati</taxon>
        <taxon>Pseudomonadota</taxon>
        <taxon>Alphaproteobacteria</taxon>
        <taxon>Hyphomicrobiales</taxon>
        <taxon>Rhizobiaceae</taxon>
        <taxon>Ciceribacter</taxon>
    </lineage>
</organism>
<evidence type="ECO:0000259" key="10">
    <source>
        <dbReference type="Pfam" id="PF21082"/>
    </source>
</evidence>
<dbReference type="GO" id="GO:0005886">
    <property type="term" value="C:plasma membrane"/>
    <property type="evidence" value="ECO:0007669"/>
    <property type="project" value="UniProtKB-SubCell"/>
</dbReference>
<evidence type="ECO:0000256" key="1">
    <source>
        <dbReference type="ARBA" id="ARBA00004651"/>
    </source>
</evidence>
<accession>A0A4Q2T1D9</accession>
<keyword evidence="3" id="KW-1003">Cell membrane</keyword>
<dbReference type="GO" id="GO:0008381">
    <property type="term" value="F:mechanosensitive monoatomic ion channel activity"/>
    <property type="evidence" value="ECO:0007669"/>
    <property type="project" value="UniProtKB-ARBA"/>
</dbReference>
<feature type="region of interest" description="Disordered" evidence="7">
    <location>
        <begin position="823"/>
        <end position="870"/>
    </location>
</feature>
<dbReference type="InterPro" id="IPR006685">
    <property type="entry name" value="MscS_channel_2nd"/>
</dbReference>
<sequence length="870" mass="94535">MMLPGSWSRSFSFVASGTIVRHVPPPANEGPALSFLRILFLLLLTAGAGAFLLSPVGTHVAQAQEPVVVQDVTLEQKAADHIADVRKRLDALAADVERRASDDAALTDIKVRVDSLIRDVLKVSVDLRPRLNEIKSRLDQLGEPPKDGQPAEAPAVTQERHKLTANRLEINTLTGQAEDISIKASELSNRITKMRRDLFAEQLFAHTEISMDVFSEAASSFSNEASDFQRTLGSWVTFILKFKRVPLGIAVMLSLSLALVLMFVEYRLFGRLIKRDPAIEAPTYMSRLSVAFWSTILPTLALCAFLAATYFFLDTFKVLRQDVAPMMAVTFAFAGLVVFVGLLTQAVLAPKAPTWRLIRVSDRGARHLVTAVLLMAVINGLDYVFGTISEALGSPVVLTVFKSFLSSTLVGLIIFAVSFMTPVVAETGDARAPGRPWPRWVAISLRLVGLGLIFLSAVGYVGLARFLATQIIVNGAVVVTMYIGILSGKAISEPDRFGDTRVGRHLERRFLLNPVALDQTGMAAGLLIYLFALSIGIPLILISWGFQPGDIEAWLFTMFTEVNVGSIRFSVFGILGGILLFVLGLIGTRWFQKWLDGSIMARSQVDPGVRNSVRTAIGYLGTALAGLIGVSAAGIDLSSLALVAGALSLGIGFGLQNIVSNFVSGLILLAERPFKVGDWVATGTTEGFVRRISVRATEIETFQRQSIIVPNSELINASVGNWTHRNSLGRVDIPVGVSYDSDPRQVMAILEEIGQTHDGVLRNPEPFVIFDRFGPSSLDFRLCFFIGDVLNSRGVKNDIHVTILERFRAEGIGIPFPQQDVHLHMRPADDARRPGERRGGGGPMLAAVDELPGMADDGLPADEASGNLLR</sequence>
<dbReference type="Pfam" id="PF00924">
    <property type="entry name" value="MS_channel_2nd"/>
    <property type="match status" value="1"/>
</dbReference>
<feature type="transmembrane region" description="Helical" evidence="8">
    <location>
        <begin position="612"/>
        <end position="635"/>
    </location>
</feature>